<comment type="similarity">
    <text evidence="7">Belongs to the DNA polymerase HolA subunit family.</text>
</comment>
<dbReference type="InterPro" id="IPR005790">
    <property type="entry name" value="DNA_polIII_delta"/>
</dbReference>
<evidence type="ECO:0000313" key="12">
    <source>
        <dbReference type="Proteomes" id="UP001499959"/>
    </source>
</evidence>
<name>A0ABP9CBJ7_9GAMM</name>
<feature type="domain" description="DNA polymerase III delta N-terminal" evidence="10">
    <location>
        <begin position="21"/>
        <end position="116"/>
    </location>
</feature>
<dbReference type="PANTHER" id="PTHR34388:SF1">
    <property type="entry name" value="DNA POLYMERASE III SUBUNIT DELTA"/>
    <property type="match status" value="1"/>
</dbReference>
<dbReference type="PANTHER" id="PTHR34388">
    <property type="entry name" value="DNA POLYMERASE III SUBUNIT DELTA"/>
    <property type="match status" value="1"/>
</dbReference>
<dbReference type="SUPFAM" id="SSF52540">
    <property type="entry name" value="P-loop containing nucleoside triphosphate hydrolases"/>
    <property type="match status" value="1"/>
</dbReference>
<evidence type="ECO:0000256" key="7">
    <source>
        <dbReference type="ARBA" id="ARBA00034754"/>
    </source>
</evidence>
<accession>A0ABP9CBJ7</accession>
<keyword evidence="3" id="KW-0808">Transferase</keyword>
<evidence type="ECO:0000256" key="6">
    <source>
        <dbReference type="ARBA" id="ARBA00022932"/>
    </source>
</evidence>
<evidence type="ECO:0000256" key="9">
    <source>
        <dbReference type="NCBIfam" id="TIGR01128"/>
    </source>
</evidence>
<dbReference type="EMBL" id="BAABJE010000030">
    <property type="protein sequence ID" value="GAA4806759.1"/>
    <property type="molecule type" value="Genomic_DNA"/>
</dbReference>
<comment type="caution">
    <text evidence="11">The sequence shown here is derived from an EMBL/GenBank/DDBJ whole genome shotgun (WGS) entry which is preliminary data.</text>
</comment>
<dbReference type="Gene3D" id="3.40.50.300">
    <property type="entry name" value="P-loop containing nucleotide triphosphate hydrolases"/>
    <property type="match status" value="1"/>
</dbReference>
<dbReference type="Gene3D" id="1.20.272.10">
    <property type="match status" value="1"/>
</dbReference>
<sequence length="352" mass="39090">MELTPERLIAQLDNEPLRPVYLISGPEPLRVLEAADAVRARARTEGIAEREVFDADGRDFDWHQLTRSFGAMSLFASRRLVEVRLPSAKPGKDGAEVISDFCAQAPQDVVLLITGDDWSRQHGGKWSEAVARVGHHAIAWALKPHELTDWVERRLRARGLRADRDAVERLVERVEGNLLAAAQEIDKLVLLGDGQPIDLARMESYVADAARFDVFRLLDAALNGQAAQALRMLHGLRAEGEAVPALMGMLVMELQRVAALARVNAKGGNLAAEFKAQRVWDSKQAVYRRALQRHDAARWERLVVEAGRVDRIAKGRPRIGEEPADAWLALERLLLAMAEARGVQLLTRRAGS</sequence>
<evidence type="ECO:0000313" key="11">
    <source>
        <dbReference type="EMBL" id="GAA4806759.1"/>
    </source>
</evidence>
<evidence type="ECO:0000256" key="2">
    <source>
        <dbReference type="ARBA" id="ARBA00017703"/>
    </source>
</evidence>
<dbReference type="NCBIfam" id="TIGR01128">
    <property type="entry name" value="holA"/>
    <property type="match status" value="1"/>
</dbReference>
<comment type="catalytic activity">
    <reaction evidence="8">
        <text>DNA(n) + a 2'-deoxyribonucleoside 5'-triphosphate = DNA(n+1) + diphosphate</text>
        <dbReference type="Rhea" id="RHEA:22508"/>
        <dbReference type="Rhea" id="RHEA-COMP:17339"/>
        <dbReference type="Rhea" id="RHEA-COMP:17340"/>
        <dbReference type="ChEBI" id="CHEBI:33019"/>
        <dbReference type="ChEBI" id="CHEBI:61560"/>
        <dbReference type="ChEBI" id="CHEBI:173112"/>
        <dbReference type="EC" id="2.7.7.7"/>
    </reaction>
</comment>
<dbReference type="SUPFAM" id="SSF48019">
    <property type="entry name" value="post-AAA+ oligomerization domain-like"/>
    <property type="match status" value="1"/>
</dbReference>
<dbReference type="CDD" id="cd18138">
    <property type="entry name" value="HLD_clamp_pol_III_delta"/>
    <property type="match status" value="1"/>
</dbReference>
<evidence type="ECO:0000256" key="1">
    <source>
        <dbReference type="ARBA" id="ARBA00012417"/>
    </source>
</evidence>
<dbReference type="Gene3D" id="1.10.8.60">
    <property type="match status" value="1"/>
</dbReference>
<evidence type="ECO:0000256" key="5">
    <source>
        <dbReference type="ARBA" id="ARBA00022705"/>
    </source>
</evidence>
<evidence type="ECO:0000259" key="10">
    <source>
        <dbReference type="Pfam" id="PF06144"/>
    </source>
</evidence>
<dbReference type="RefSeq" id="WP_345304837.1">
    <property type="nucleotide sequence ID" value="NZ_BAABJE010000030.1"/>
</dbReference>
<dbReference type="Pfam" id="PF06144">
    <property type="entry name" value="DNA_pol3_delta"/>
    <property type="match status" value="1"/>
</dbReference>
<evidence type="ECO:0000256" key="3">
    <source>
        <dbReference type="ARBA" id="ARBA00022679"/>
    </source>
</evidence>
<dbReference type="EC" id="2.7.7.7" evidence="1 9"/>
<evidence type="ECO:0000256" key="8">
    <source>
        <dbReference type="ARBA" id="ARBA00049244"/>
    </source>
</evidence>
<protein>
    <recommendedName>
        <fullName evidence="2 9">DNA polymerase III subunit delta</fullName>
        <ecNumber evidence="1 9">2.7.7.7</ecNumber>
    </recommendedName>
</protein>
<keyword evidence="12" id="KW-1185">Reference proteome</keyword>
<keyword evidence="4" id="KW-0548">Nucleotidyltransferase</keyword>
<evidence type="ECO:0000256" key="4">
    <source>
        <dbReference type="ARBA" id="ARBA00022695"/>
    </source>
</evidence>
<organism evidence="11 12">
    <name type="scientific">Lysobacter hankyongensis</name>
    <dbReference type="NCBI Taxonomy" id="1176535"/>
    <lineage>
        <taxon>Bacteria</taxon>
        <taxon>Pseudomonadati</taxon>
        <taxon>Pseudomonadota</taxon>
        <taxon>Gammaproteobacteria</taxon>
        <taxon>Lysobacterales</taxon>
        <taxon>Lysobacteraceae</taxon>
        <taxon>Lysobacter</taxon>
    </lineage>
</organism>
<keyword evidence="6" id="KW-0239">DNA-directed DNA polymerase</keyword>
<dbReference type="InterPro" id="IPR010372">
    <property type="entry name" value="DNA_pol3_delta_N"/>
</dbReference>
<dbReference type="InterPro" id="IPR027417">
    <property type="entry name" value="P-loop_NTPase"/>
</dbReference>
<proteinExistence type="inferred from homology"/>
<dbReference type="InterPro" id="IPR008921">
    <property type="entry name" value="DNA_pol3_clamp-load_cplx_C"/>
</dbReference>
<keyword evidence="5" id="KW-0235">DNA replication</keyword>
<gene>
    <name evidence="11" type="primary">holA</name>
    <name evidence="11" type="ORF">GCM10023307_36790</name>
</gene>
<dbReference type="Proteomes" id="UP001499959">
    <property type="component" value="Unassembled WGS sequence"/>
</dbReference>
<reference evidence="12" key="1">
    <citation type="journal article" date="2019" name="Int. J. Syst. Evol. Microbiol.">
        <title>The Global Catalogue of Microorganisms (GCM) 10K type strain sequencing project: providing services to taxonomists for standard genome sequencing and annotation.</title>
        <authorList>
            <consortium name="The Broad Institute Genomics Platform"/>
            <consortium name="The Broad Institute Genome Sequencing Center for Infectious Disease"/>
            <person name="Wu L."/>
            <person name="Ma J."/>
        </authorList>
    </citation>
    <scope>NUCLEOTIDE SEQUENCE [LARGE SCALE GENOMIC DNA]</scope>
    <source>
        <strain evidence="12">JCM 18204</strain>
    </source>
</reference>